<organism evidence="2 3">
    <name type="scientific">Amborella trichopoda</name>
    <dbReference type="NCBI Taxonomy" id="13333"/>
    <lineage>
        <taxon>Eukaryota</taxon>
        <taxon>Viridiplantae</taxon>
        <taxon>Streptophyta</taxon>
        <taxon>Embryophyta</taxon>
        <taxon>Tracheophyta</taxon>
        <taxon>Spermatophyta</taxon>
        <taxon>Magnoliopsida</taxon>
        <taxon>Amborellales</taxon>
        <taxon>Amborellaceae</taxon>
        <taxon>Amborella</taxon>
    </lineage>
</organism>
<dbReference type="GO" id="GO:0009507">
    <property type="term" value="C:chloroplast"/>
    <property type="evidence" value="ECO:0000318"/>
    <property type="project" value="GO_Central"/>
</dbReference>
<evidence type="ECO:0000313" key="3">
    <source>
        <dbReference type="Proteomes" id="UP000017836"/>
    </source>
</evidence>
<dbReference type="STRING" id="13333.W1PFB7"/>
<feature type="domain" description="J" evidence="1">
    <location>
        <begin position="45"/>
        <end position="112"/>
    </location>
</feature>
<dbReference type="SUPFAM" id="SSF46565">
    <property type="entry name" value="Chaperone J-domain"/>
    <property type="match status" value="1"/>
</dbReference>
<keyword evidence="3" id="KW-1185">Reference proteome</keyword>
<dbReference type="eggNOG" id="KOG0712">
    <property type="taxonomic scope" value="Eukaryota"/>
</dbReference>
<dbReference type="Proteomes" id="UP000017836">
    <property type="component" value="Unassembled WGS sequence"/>
</dbReference>
<dbReference type="InterPro" id="IPR036869">
    <property type="entry name" value="J_dom_sf"/>
</dbReference>
<dbReference type="InterPro" id="IPR018253">
    <property type="entry name" value="DnaJ_domain_CS"/>
</dbReference>
<dbReference type="InterPro" id="IPR001623">
    <property type="entry name" value="DnaJ_domain"/>
</dbReference>
<dbReference type="Gramene" id="ERN08657">
    <property type="protein sequence ID" value="ERN08657"/>
    <property type="gene ID" value="AMTR_s00017p00209650"/>
</dbReference>
<dbReference type="OMA" id="KEMSACE"/>
<proteinExistence type="predicted"/>
<dbReference type="InterPro" id="IPR052276">
    <property type="entry name" value="Diphthamide-biosynth_chaperone"/>
</dbReference>
<sequence length="132" mass="15016">MVVSLLSTAGLIWPLSKTTTKTTTSIRPKPKYNTHTKTTSGPINCLYDDLGLSYHASKADIKAAYRKLVRTCHPDVVSPDQRNKSADDFIRIHSAYATLSDPQKRADYDRKSQMSFSSKMTIRRTWETDQCW</sequence>
<dbReference type="PANTHER" id="PTHR44240">
    <property type="entry name" value="DNAJ DOMAIN (PROKARYOTIC HEAT SHOCK PROTEIN)-RELATED"/>
    <property type="match status" value="1"/>
</dbReference>
<dbReference type="EMBL" id="KI393256">
    <property type="protein sequence ID" value="ERN08657.1"/>
    <property type="molecule type" value="Genomic_DNA"/>
</dbReference>
<evidence type="ECO:0000259" key="1">
    <source>
        <dbReference type="PROSITE" id="PS50076"/>
    </source>
</evidence>
<name>W1PFB7_AMBTC</name>
<dbReference type="Pfam" id="PF00226">
    <property type="entry name" value="DnaJ"/>
    <property type="match status" value="1"/>
</dbReference>
<evidence type="ECO:0000313" key="2">
    <source>
        <dbReference type="EMBL" id="ERN08657.1"/>
    </source>
</evidence>
<dbReference type="Gene3D" id="1.10.287.110">
    <property type="entry name" value="DnaJ domain"/>
    <property type="match status" value="1"/>
</dbReference>
<dbReference type="HOGENOM" id="CLU_017633_9_1_1"/>
<protein>
    <recommendedName>
        <fullName evidence="1">J domain-containing protein</fullName>
    </recommendedName>
</protein>
<dbReference type="PROSITE" id="PS50076">
    <property type="entry name" value="DNAJ_2"/>
    <property type="match status" value="1"/>
</dbReference>
<dbReference type="PROSITE" id="PS00636">
    <property type="entry name" value="DNAJ_1"/>
    <property type="match status" value="1"/>
</dbReference>
<accession>W1PFB7</accession>
<dbReference type="PANTHER" id="PTHR44240:SF10">
    <property type="entry name" value="J DOMAIN-CONTAINING PROTEIN"/>
    <property type="match status" value="1"/>
</dbReference>
<reference evidence="3" key="1">
    <citation type="journal article" date="2013" name="Science">
        <title>The Amborella genome and the evolution of flowering plants.</title>
        <authorList>
            <consortium name="Amborella Genome Project"/>
        </authorList>
    </citation>
    <scope>NUCLEOTIDE SEQUENCE [LARGE SCALE GENOMIC DNA]</scope>
</reference>
<dbReference type="PRINTS" id="PR00625">
    <property type="entry name" value="JDOMAIN"/>
</dbReference>
<dbReference type="SMART" id="SM00271">
    <property type="entry name" value="DnaJ"/>
    <property type="match status" value="1"/>
</dbReference>
<gene>
    <name evidence="2" type="ORF">AMTR_s00017p00209650</name>
</gene>
<dbReference type="CDD" id="cd06257">
    <property type="entry name" value="DnaJ"/>
    <property type="match status" value="1"/>
</dbReference>
<dbReference type="AlphaFoldDB" id="W1PFB7"/>